<protein>
    <submittedName>
        <fullName evidence="2">DUF4157 domain-containing protein</fullName>
    </submittedName>
</protein>
<dbReference type="KEGG" id="oxy:HCG48_09935"/>
<evidence type="ECO:0000313" key="3">
    <source>
        <dbReference type="Proteomes" id="UP000500857"/>
    </source>
</evidence>
<dbReference type="Pfam" id="PF13699">
    <property type="entry name" value="eCIS_core"/>
    <property type="match status" value="1"/>
</dbReference>
<dbReference type="EMBL" id="CP051167">
    <property type="protein sequence ID" value="QIZ70865.1"/>
    <property type="molecule type" value="Genomic_DNA"/>
</dbReference>
<sequence length="223" mass="25703">MQTSHPIKLFGAFLGLTIFSVTFYHRDVRPRVSSCPPSATVGGQLCRGKMPKPLLEKAWGQMGAIAYQAAAQVIESNNTRPQPLDETQKQFLRPYFGDLVDRVEVVYDATLMEDWVAASFKINVGQSNAQVYGNKIYIKQPYQPGDLQQIVLLAHELTHCQQYEELGSLGKFGYEYFKEYKRANENYRENKLEQEAFTLEKEFARWLSEQIETHDRSHHDHSH</sequence>
<evidence type="ECO:0000259" key="1">
    <source>
        <dbReference type="Pfam" id="PF13699"/>
    </source>
</evidence>
<evidence type="ECO:0000313" key="2">
    <source>
        <dbReference type="EMBL" id="QIZ70865.1"/>
    </source>
</evidence>
<dbReference type="RefSeq" id="WP_168569020.1">
    <property type="nucleotide sequence ID" value="NZ_CP051167.1"/>
</dbReference>
<proteinExistence type="predicted"/>
<name>A0A6H1TWQ5_9CYAN</name>
<accession>A0A6H1TWQ5</accession>
<dbReference type="InterPro" id="IPR025295">
    <property type="entry name" value="eCIS_core_dom"/>
</dbReference>
<gene>
    <name evidence="2" type="ORF">HCG48_09935</name>
</gene>
<dbReference type="AlphaFoldDB" id="A0A6H1TWQ5"/>
<dbReference type="Proteomes" id="UP000500857">
    <property type="component" value="Chromosome"/>
</dbReference>
<feature type="domain" description="eCIS core" evidence="1">
    <location>
        <begin position="83"/>
        <end position="165"/>
    </location>
</feature>
<keyword evidence="3" id="KW-1185">Reference proteome</keyword>
<organism evidence="2 3">
    <name type="scientific">Oxynema aestuarii AP17</name>
    <dbReference type="NCBI Taxonomy" id="2064643"/>
    <lineage>
        <taxon>Bacteria</taxon>
        <taxon>Bacillati</taxon>
        <taxon>Cyanobacteriota</taxon>
        <taxon>Cyanophyceae</taxon>
        <taxon>Oscillatoriophycideae</taxon>
        <taxon>Oscillatoriales</taxon>
        <taxon>Oscillatoriaceae</taxon>
        <taxon>Oxynema</taxon>
        <taxon>Oxynema aestuarii</taxon>
    </lineage>
</organism>
<reference evidence="2 3" key="1">
    <citation type="submission" date="2020-04" db="EMBL/GenBank/DDBJ databases">
        <authorList>
            <person name="Basu S."/>
            <person name="Maruthanayagam V."/>
            <person name="Chakraborty S."/>
            <person name="Pramanik A."/>
            <person name="Mukherjee J."/>
            <person name="Brink B."/>
        </authorList>
    </citation>
    <scope>NUCLEOTIDE SEQUENCE [LARGE SCALE GENOMIC DNA]</scope>
    <source>
        <strain evidence="2 3">AP17</strain>
    </source>
</reference>